<evidence type="ECO:0000313" key="2">
    <source>
        <dbReference type="Proteomes" id="UP000256805"/>
    </source>
</evidence>
<reference evidence="1 2" key="1">
    <citation type="submission" date="2018-01" db="EMBL/GenBank/DDBJ databases">
        <authorList>
            <person name="Gaut B.S."/>
            <person name="Morton B.R."/>
            <person name="Clegg M.T."/>
            <person name="Duvall M.R."/>
        </authorList>
    </citation>
    <scope>NUCLEOTIDE SEQUENCE [LARGE SCALE GENOMIC DNA]</scope>
    <source>
        <strain evidence="1">Cupriavidus taiwanensis cmp 52</strain>
    </source>
</reference>
<gene>
    <name evidence="1" type="ORF">CBM2634_A80249</name>
</gene>
<accession>A0A375J2H9</accession>
<evidence type="ECO:0000313" key="1">
    <source>
        <dbReference type="EMBL" id="SPR99317.1"/>
    </source>
</evidence>
<dbReference type="EMBL" id="OVTA01000030">
    <property type="protein sequence ID" value="SPR99317.1"/>
    <property type="molecule type" value="Genomic_DNA"/>
</dbReference>
<name>A0A375J2H9_9BURK</name>
<dbReference type="AlphaFoldDB" id="A0A375J2H9"/>
<proteinExistence type="predicted"/>
<sequence>MVHYLDGDREPLAELLAGGTPMPAEVRHFLALVISGEVSLGSRRGKNSKLTWREKDTIREAFFTVYKYTELVLIFLEQLASEARMEPIYLRRKMEKVREDANAKVAAAVGRCANTIRQDPYANYIRQAKDWARFEAGIYDIKDESGTYVIPVTDLTPDERAAFALEQARAYLANPGLFAPDLMV</sequence>
<dbReference type="Proteomes" id="UP000256805">
    <property type="component" value="Unassembled WGS sequence"/>
</dbReference>
<organism evidence="1 2">
    <name type="scientific">Cupriavidus taiwanensis</name>
    <dbReference type="NCBI Taxonomy" id="164546"/>
    <lineage>
        <taxon>Bacteria</taxon>
        <taxon>Pseudomonadati</taxon>
        <taxon>Pseudomonadota</taxon>
        <taxon>Betaproteobacteria</taxon>
        <taxon>Burkholderiales</taxon>
        <taxon>Burkholderiaceae</taxon>
        <taxon>Cupriavidus</taxon>
    </lineage>
</organism>
<protein>
    <submittedName>
        <fullName evidence="1">Uncharacterized protein</fullName>
    </submittedName>
</protein>